<sequence>MHNVLLLCTADRYSSRMTHIRFITIVSYKGASQMASKVKDRLNSTLSVEKTQPGIPHLA</sequence>
<dbReference type="EMBL" id="BNJK01000001">
    <property type="protein sequence ID" value="GHO91689.1"/>
    <property type="molecule type" value="Genomic_DNA"/>
</dbReference>
<protein>
    <submittedName>
        <fullName evidence="1">Uncharacterized protein</fullName>
    </submittedName>
</protein>
<name>A0A8J3MY62_9CHLR</name>
<organism evidence="1 2">
    <name type="scientific">Reticulibacter mediterranei</name>
    <dbReference type="NCBI Taxonomy" id="2778369"/>
    <lineage>
        <taxon>Bacteria</taxon>
        <taxon>Bacillati</taxon>
        <taxon>Chloroflexota</taxon>
        <taxon>Ktedonobacteria</taxon>
        <taxon>Ktedonobacterales</taxon>
        <taxon>Reticulibacteraceae</taxon>
        <taxon>Reticulibacter</taxon>
    </lineage>
</organism>
<dbReference type="Proteomes" id="UP000597444">
    <property type="component" value="Unassembled WGS sequence"/>
</dbReference>
<gene>
    <name evidence="1" type="ORF">KSF_017370</name>
</gene>
<evidence type="ECO:0000313" key="1">
    <source>
        <dbReference type="EMBL" id="GHO91689.1"/>
    </source>
</evidence>
<dbReference type="AlphaFoldDB" id="A0A8J3MY62"/>
<proteinExistence type="predicted"/>
<comment type="caution">
    <text evidence="1">The sequence shown here is derived from an EMBL/GenBank/DDBJ whole genome shotgun (WGS) entry which is preliminary data.</text>
</comment>
<evidence type="ECO:0000313" key="2">
    <source>
        <dbReference type="Proteomes" id="UP000597444"/>
    </source>
</evidence>
<accession>A0A8J3MY62</accession>
<keyword evidence="2" id="KW-1185">Reference proteome</keyword>
<reference evidence="1" key="1">
    <citation type="submission" date="2020-10" db="EMBL/GenBank/DDBJ databases">
        <title>Taxonomic study of unclassified bacteria belonging to the class Ktedonobacteria.</title>
        <authorList>
            <person name="Yabe S."/>
            <person name="Wang C.M."/>
            <person name="Zheng Y."/>
            <person name="Sakai Y."/>
            <person name="Cavaletti L."/>
            <person name="Monciardini P."/>
            <person name="Donadio S."/>
        </authorList>
    </citation>
    <scope>NUCLEOTIDE SEQUENCE</scope>
    <source>
        <strain evidence="1">ID150040</strain>
    </source>
</reference>